<feature type="region of interest" description="Disordered" evidence="3">
    <location>
        <begin position="153"/>
        <end position="252"/>
    </location>
</feature>
<name>A0A139APJ6_GONPJ</name>
<keyword evidence="5" id="KW-1185">Reference proteome</keyword>
<evidence type="ECO:0000313" key="4">
    <source>
        <dbReference type="EMBL" id="KXS18681.1"/>
    </source>
</evidence>
<organism evidence="4 5">
    <name type="scientific">Gonapodya prolifera (strain JEL478)</name>
    <name type="common">Monoblepharis prolifera</name>
    <dbReference type="NCBI Taxonomy" id="1344416"/>
    <lineage>
        <taxon>Eukaryota</taxon>
        <taxon>Fungi</taxon>
        <taxon>Fungi incertae sedis</taxon>
        <taxon>Chytridiomycota</taxon>
        <taxon>Chytridiomycota incertae sedis</taxon>
        <taxon>Monoblepharidomycetes</taxon>
        <taxon>Monoblepharidales</taxon>
        <taxon>Gonapodyaceae</taxon>
        <taxon>Gonapodya</taxon>
    </lineage>
</organism>
<dbReference type="OrthoDB" id="263560at2759"/>
<protein>
    <recommendedName>
        <fullName evidence="6">Pre-rRNA-processing protein TSR2</fullName>
    </recommendedName>
</protein>
<feature type="compositionally biased region" description="Acidic residues" evidence="3">
    <location>
        <begin position="159"/>
        <end position="172"/>
    </location>
</feature>
<evidence type="ECO:0000313" key="5">
    <source>
        <dbReference type="Proteomes" id="UP000070544"/>
    </source>
</evidence>
<accession>A0A139APJ6</accession>
<dbReference type="STRING" id="1344416.A0A139APJ6"/>
<sequence>MESPAAAPLPASQRQATFAHAVTLVFSRWTALQLSLQNVRDPRDTLTHLQAETVDFFAHHKDTVYPEDLRDNFESYFDQVFNVDCEDGSPQQVGRDLVALWKDIVRDGKSDSYQRLVALTAPRGTGGTGNGNGNGTQANNATAASRVVNNVLDEQGNPVEDDSSDEDDDDWRTDDGMDPGDRSGGQAGHTWSTAATEGSEGSVGSRRPDAMDLDGSDLDAVPAPVGQTRDTRPEKVVDEDGFELVQKKGKRR</sequence>
<feature type="compositionally biased region" description="Basic and acidic residues" evidence="3">
    <location>
        <begin position="229"/>
        <end position="238"/>
    </location>
</feature>
<evidence type="ECO:0008006" key="6">
    <source>
        <dbReference type="Google" id="ProtNLM"/>
    </source>
</evidence>
<proteinExistence type="inferred from homology"/>
<evidence type="ECO:0000256" key="2">
    <source>
        <dbReference type="ARBA" id="ARBA00022552"/>
    </source>
</evidence>
<gene>
    <name evidence="4" type="ORF">M427DRAFT_53624</name>
</gene>
<dbReference type="OMA" id="THHREPR"/>
<dbReference type="GO" id="GO:0006364">
    <property type="term" value="P:rRNA processing"/>
    <property type="evidence" value="ECO:0007669"/>
    <property type="project" value="UniProtKB-KW"/>
</dbReference>
<dbReference type="Pfam" id="PF10273">
    <property type="entry name" value="WGG"/>
    <property type="match status" value="1"/>
</dbReference>
<reference evidence="4 5" key="1">
    <citation type="journal article" date="2015" name="Genome Biol. Evol.">
        <title>Phylogenomic analyses indicate that early fungi evolved digesting cell walls of algal ancestors of land plants.</title>
        <authorList>
            <person name="Chang Y."/>
            <person name="Wang S."/>
            <person name="Sekimoto S."/>
            <person name="Aerts A.L."/>
            <person name="Choi C."/>
            <person name="Clum A."/>
            <person name="LaButti K.M."/>
            <person name="Lindquist E.A."/>
            <person name="Yee Ngan C."/>
            <person name="Ohm R.A."/>
            <person name="Salamov A.A."/>
            <person name="Grigoriev I.V."/>
            <person name="Spatafora J.W."/>
            <person name="Berbee M.L."/>
        </authorList>
    </citation>
    <scope>NUCLEOTIDE SEQUENCE [LARGE SCALE GENOMIC DNA]</scope>
    <source>
        <strain evidence="4 5">JEL478</strain>
    </source>
</reference>
<dbReference type="Proteomes" id="UP000070544">
    <property type="component" value="Unassembled WGS sequence"/>
</dbReference>
<dbReference type="PANTHER" id="PTHR21250">
    <property type="entry name" value="PRE-RRNA-PROCESSING PROTEIN TSR2 HOMOLOG"/>
    <property type="match status" value="1"/>
</dbReference>
<dbReference type="InterPro" id="IPR019398">
    <property type="entry name" value="Pre-rRNA_process_TSR2"/>
</dbReference>
<dbReference type="AlphaFoldDB" id="A0A139APJ6"/>
<evidence type="ECO:0000256" key="1">
    <source>
        <dbReference type="ARBA" id="ARBA00006524"/>
    </source>
</evidence>
<comment type="similarity">
    <text evidence="1">Belongs to the TSR2 family.</text>
</comment>
<evidence type="ECO:0000256" key="3">
    <source>
        <dbReference type="SAM" id="MobiDB-lite"/>
    </source>
</evidence>
<keyword evidence="2" id="KW-0698">rRNA processing</keyword>
<dbReference type="EMBL" id="KQ965741">
    <property type="protein sequence ID" value="KXS18681.1"/>
    <property type="molecule type" value="Genomic_DNA"/>
</dbReference>